<dbReference type="Proteomes" id="UP001530400">
    <property type="component" value="Unassembled WGS sequence"/>
</dbReference>
<keyword evidence="3" id="KW-1185">Reference proteome</keyword>
<accession>A0ABD3PAL0</accession>
<evidence type="ECO:0000313" key="2">
    <source>
        <dbReference type="EMBL" id="KAL3784747.1"/>
    </source>
</evidence>
<gene>
    <name evidence="2" type="ORF">ACHAWO_005751</name>
</gene>
<dbReference type="EMBL" id="JALLPJ020000716">
    <property type="protein sequence ID" value="KAL3784747.1"/>
    <property type="molecule type" value="Genomic_DNA"/>
</dbReference>
<dbReference type="AlphaFoldDB" id="A0ABD3PAL0"/>
<proteinExistence type="predicted"/>
<evidence type="ECO:0000256" key="1">
    <source>
        <dbReference type="SAM" id="MobiDB-lite"/>
    </source>
</evidence>
<name>A0ABD3PAL0_9STRA</name>
<comment type="caution">
    <text evidence="2">The sequence shown here is derived from an EMBL/GenBank/DDBJ whole genome shotgun (WGS) entry which is preliminary data.</text>
</comment>
<organism evidence="2 3">
    <name type="scientific">Cyclotella atomus</name>
    <dbReference type="NCBI Taxonomy" id="382360"/>
    <lineage>
        <taxon>Eukaryota</taxon>
        <taxon>Sar</taxon>
        <taxon>Stramenopiles</taxon>
        <taxon>Ochrophyta</taxon>
        <taxon>Bacillariophyta</taxon>
        <taxon>Coscinodiscophyceae</taxon>
        <taxon>Thalassiosirophycidae</taxon>
        <taxon>Stephanodiscales</taxon>
        <taxon>Stephanodiscaceae</taxon>
        <taxon>Cyclotella</taxon>
    </lineage>
</organism>
<feature type="compositionally biased region" description="Low complexity" evidence="1">
    <location>
        <begin position="81"/>
        <end position="95"/>
    </location>
</feature>
<evidence type="ECO:0000313" key="3">
    <source>
        <dbReference type="Proteomes" id="UP001530400"/>
    </source>
</evidence>
<reference evidence="2 3" key="1">
    <citation type="submission" date="2024-10" db="EMBL/GenBank/DDBJ databases">
        <title>Updated reference genomes for cyclostephanoid diatoms.</title>
        <authorList>
            <person name="Roberts W.R."/>
            <person name="Alverson A.J."/>
        </authorList>
    </citation>
    <scope>NUCLEOTIDE SEQUENCE [LARGE SCALE GENOMIC DNA]</scope>
    <source>
        <strain evidence="2 3">AJA010-31</strain>
    </source>
</reference>
<sequence>MSAINPTNRNERFPGLLLLVRAAEAETHEETMQTPPRIPSSIMITTTNAPSRPKKRCMPGNNPKSAFSALPPKKRFKDASPSKVSSSSQSPTIRPSPRRAARRVSQGCQQPRDHLIWENVDGCRQARNAASPFRMRPRVAWAPQVAAAANAESSEKKEVKYKSIHDKILEDLKRRMDF</sequence>
<feature type="region of interest" description="Disordered" evidence="1">
    <location>
        <begin position="27"/>
        <end position="109"/>
    </location>
</feature>
<protein>
    <submittedName>
        <fullName evidence="2">Uncharacterized protein</fullName>
    </submittedName>
</protein>